<organism evidence="1 2">
    <name type="scientific">Pleurodeles waltl</name>
    <name type="common">Iberian ribbed newt</name>
    <dbReference type="NCBI Taxonomy" id="8319"/>
    <lineage>
        <taxon>Eukaryota</taxon>
        <taxon>Metazoa</taxon>
        <taxon>Chordata</taxon>
        <taxon>Craniata</taxon>
        <taxon>Vertebrata</taxon>
        <taxon>Euteleostomi</taxon>
        <taxon>Amphibia</taxon>
        <taxon>Batrachia</taxon>
        <taxon>Caudata</taxon>
        <taxon>Salamandroidea</taxon>
        <taxon>Salamandridae</taxon>
        <taxon>Pleurodelinae</taxon>
        <taxon>Pleurodeles</taxon>
    </lineage>
</organism>
<dbReference type="Proteomes" id="UP001066276">
    <property type="component" value="Chromosome 1_1"/>
</dbReference>
<dbReference type="AlphaFoldDB" id="A0AAV7WVI2"/>
<evidence type="ECO:0000313" key="1">
    <source>
        <dbReference type="EMBL" id="KAJ1218134.1"/>
    </source>
</evidence>
<proteinExistence type="predicted"/>
<accession>A0AAV7WVI2</accession>
<sequence length="110" mass="12564">MVHLRVELRTRAALVEDDQARWVEGDRDLAGEPHHGEWKVRRKHNSSPVPYWCPDYGIPVGQGTCKRWPDEYSLRPILPTCKSIEKVLGGGGPTSHDRRQGTRCWEACDC</sequence>
<reference evidence="1" key="1">
    <citation type="journal article" date="2022" name="bioRxiv">
        <title>Sequencing and chromosome-scale assembly of the giantPleurodeles waltlgenome.</title>
        <authorList>
            <person name="Brown T."/>
            <person name="Elewa A."/>
            <person name="Iarovenko S."/>
            <person name="Subramanian E."/>
            <person name="Araus A.J."/>
            <person name="Petzold A."/>
            <person name="Susuki M."/>
            <person name="Suzuki K.-i.T."/>
            <person name="Hayashi T."/>
            <person name="Toyoda A."/>
            <person name="Oliveira C."/>
            <person name="Osipova E."/>
            <person name="Leigh N.D."/>
            <person name="Simon A."/>
            <person name="Yun M.H."/>
        </authorList>
    </citation>
    <scope>NUCLEOTIDE SEQUENCE</scope>
    <source>
        <strain evidence="1">20211129_DDA</strain>
        <tissue evidence="1">Liver</tissue>
    </source>
</reference>
<evidence type="ECO:0000313" key="2">
    <source>
        <dbReference type="Proteomes" id="UP001066276"/>
    </source>
</evidence>
<gene>
    <name evidence="1" type="ORF">NDU88_005717</name>
</gene>
<comment type="caution">
    <text evidence="1">The sequence shown here is derived from an EMBL/GenBank/DDBJ whole genome shotgun (WGS) entry which is preliminary data.</text>
</comment>
<dbReference type="EMBL" id="JANPWB010000001">
    <property type="protein sequence ID" value="KAJ1218134.1"/>
    <property type="molecule type" value="Genomic_DNA"/>
</dbReference>
<keyword evidence="2" id="KW-1185">Reference proteome</keyword>
<name>A0AAV7WVI2_PLEWA</name>
<protein>
    <submittedName>
        <fullName evidence="1">Uncharacterized protein</fullName>
    </submittedName>
</protein>